<keyword evidence="4" id="KW-1185">Reference proteome</keyword>
<sequence length="515" mass="57213">MDQPKRTILFVVSHSNEFHEMNSSTGCTQKPKKKIFKAIKGFKRPLELSVVDTVGLADPQQENEKIFRNIGETCHSLRTTGINQIIFVTKDRFDTCELACFQLVIKTLFAGDGDDKEELDKCLKHTTIIRTGTTFFKDEAKCKKDLEGLKNSDPFMKEMIEKCNAFIYVNNPPDNAATREESRTKILNHLIDNCSNCFFPSQLKQLAGELKPSMSLKKTILTKLKLAKKEPNSEVKTKELEKELEKVEKKSNNILKKIMELKNPGMFEFTGNLFTQALRHFVARANLAKTMNGSTQLDNKPANPPTLAIAPTTTTTTTTTTTPAAASVIIATAPPPKKEEEKEEKEVKQLKKIVKKVEVAPAVQEEESDQDSSEQEEEEEEEKVPEKKIVKKIIKKKIVAAAPLEDISDTQSVDSDLSGSTSSTTTPTKKKTIIVKKKKSTTPTTAVENSGSDDSSIGSAGGESPVILRRKEAADPDEAEAKPKRIVKKKVLKKVVKNVSVSNLNESLENCQVTE</sequence>
<gene>
    <name evidence="3" type="ORF">DFA_03668</name>
</gene>
<feature type="compositionally biased region" description="Acidic residues" evidence="2">
    <location>
        <begin position="364"/>
        <end position="383"/>
    </location>
</feature>
<evidence type="ECO:0000256" key="2">
    <source>
        <dbReference type="SAM" id="MobiDB-lite"/>
    </source>
</evidence>
<evidence type="ECO:0008006" key="5">
    <source>
        <dbReference type="Google" id="ProtNLM"/>
    </source>
</evidence>
<feature type="compositionally biased region" description="Basic residues" evidence="2">
    <location>
        <begin position="428"/>
        <end position="440"/>
    </location>
</feature>
<dbReference type="RefSeq" id="XP_004363270.1">
    <property type="nucleotide sequence ID" value="XM_004363213.1"/>
</dbReference>
<dbReference type="STRING" id="1054147.F4PIJ0"/>
<evidence type="ECO:0000313" key="4">
    <source>
        <dbReference type="Proteomes" id="UP000007797"/>
    </source>
</evidence>
<feature type="compositionally biased region" description="Low complexity" evidence="2">
    <location>
        <begin position="305"/>
        <end position="332"/>
    </location>
</feature>
<feature type="compositionally biased region" description="Low complexity" evidence="2">
    <location>
        <begin position="441"/>
        <end position="464"/>
    </location>
</feature>
<dbReference type="Gene3D" id="3.40.50.300">
    <property type="entry name" value="P-loop containing nucleotide triphosphate hydrolases"/>
    <property type="match status" value="1"/>
</dbReference>
<feature type="region of interest" description="Disordered" evidence="2">
    <location>
        <begin position="361"/>
        <end position="388"/>
    </location>
</feature>
<organism evidence="3 4">
    <name type="scientific">Cavenderia fasciculata</name>
    <name type="common">Slime mold</name>
    <name type="synonym">Dictyostelium fasciculatum</name>
    <dbReference type="NCBI Taxonomy" id="261658"/>
    <lineage>
        <taxon>Eukaryota</taxon>
        <taxon>Amoebozoa</taxon>
        <taxon>Evosea</taxon>
        <taxon>Eumycetozoa</taxon>
        <taxon>Dictyostelia</taxon>
        <taxon>Acytosteliales</taxon>
        <taxon>Cavenderiaceae</taxon>
        <taxon>Cavenderia</taxon>
    </lineage>
</organism>
<dbReference type="AlphaFoldDB" id="F4PIJ0"/>
<feature type="compositionally biased region" description="Polar residues" evidence="2">
    <location>
        <begin position="409"/>
        <end position="419"/>
    </location>
</feature>
<evidence type="ECO:0000256" key="1">
    <source>
        <dbReference type="SAM" id="Coils"/>
    </source>
</evidence>
<feature type="region of interest" description="Disordered" evidence="2">
    <location>
        <begin position="404"/>
        <end position="481"/>
    </location>
</feature>
<feature type="coiled-coil region" evidence="1">
    <location>
        <begin position="230"/>
        <end position="257"/>
    </location>
</feature>
<dbReference type="InterPro" id="IPR027417">
    <property type="entry name" value="P-loop_NTPase"/>
</dbReference>
<feature type="region of interest" description="Disordered" evidence="2">
    <location>
        <begin position="293"/>
        <end position="345"/>
    </location>
</feature>
<dbReference type="KEGG" id="dfa:DFA_03668"/>
<dbReference type="OrthoDB" id="8954335at2759"/>
<evidence type="ECO:0000313" key="3">
    <source>
        <dbReference type="EMBL" id="EGG25419.1"/>
    </source>
</evidence>
<dbReference type="GeneID" id="14876943"/>
<protein>
    <recommendedName>
        <fullName evidence="5">AIG1-type G domain-containing protein</fullName>
    </recommendedName>
</protein>
<keyword evidence="1" id="KW-0175">Coiled coil</keyword>
<name>F4PIJ0_CACFS</name>
<dbReference type="Proteomes" id="UP000007797">
    <property type="component" value="Unassembled WGS sequence"/>
</dbReference>
<accession>F4PIJ0</accession>
<reference evidence="4" key="1">
    <citation type="journal article" date="2011" name="Genome Res.">
        <title>Phylogeny-wide analysis of social amoeba genomes highlights ancient origins for complex intercellular communication.</title>
        <authorList>
            <person name="Heidel A.J."/>
            <person name="Lawal H.M."/>
            <person name="Felder M."/>
            <person name="Schilde C."/>
            <person name="Helps N.R."/>
            <person name="Tunggal B."/>
            <person name="Rivero F."/>
            <person name="John U."/>
            <person name="Schleicher M."/>
            <person name="Eichinger L."/>
            <person name="Platzer M."/>
            <person name="Noegel A.A."/>
            <person name="Schaap P."/>
            <person name="Gloeckner G."/>
        </authorList>
    </citation>
    <scope>NUCLEOTIDE SEQUENCE [LARGE SCALE GENOMIC DNA]</scope>
    <source>
        <strain evidence="4">SH3</strain>
    </source>
</reference>
<feature type="compositionally biased region" description="Basic and acidic residues" evidence="2">
    <location>
        <begin position="469"/>
        <end position="481"/>
    </location>
</feature>
<feature type="compositionally biased region" description="Basic and acidic residues" evidence="2">
    <location>
        <begin position="336"/>
        <end position="345"/>
    </location>
</feature>
<dbReference type="EMBL" id="GL883006">
    <property type="protein sequence ID" value="EGG25419.1"/>
    <property type="molecule type" value="Genomic_DNA"/>
</dbReference>
<proteinExistence type="predicted"/>